<feature type="compositionally biased region" description="Gly residues" evidence="1">
    <location>
        <begin position="58"/>
        <end position="68"/>
    </location>
</feature>
<gene>
    <name evidence="2" type="ORF">KIL84_013762</name>
</gene>
<dbReference type="Proteomes" id="UP000827986">
    <property type="component" value="Unassembled WGS sequence"/>
</dbReference>
<sequence length="175" mass="18053">MEPGWNGKGKAEVLGGAWTGRGTERTGRGAAQDGAQERGGAGLWDWGHWDQMGQGSVHWGGTGGGTRKGQGETSQAGGCTEKGDRLGVSWAGERPHREGEVSQAGAHRGASSRCWLGAEGSGVFAQTSCFPPWGLSLQAGLGHTHQKPQKQSRCACLPDASSCFLPAQASHAGTS</sequence>
<comment type="caution">
    <text evidence="2">The sequence shown here is derived from an EMBL/GenBank/DDBJ whole genome shotgun (WGS) entry which is preliminary data.</text>
</comment>
<evidence type="ECO:0000313" key="3">
    <source>
        <dbReference type="Proteomes" id="UP000827986"/>
    </source>
</evidence>
<evidence type="ECO:0000313" key="2">
    <source>
        <dbReference type="EMBL" id="KAH1169172.1"/>
    </source>
</evidence>
<dbReference type="AlphaFoldDB" id="A0A9D3WY10"/>
<proteinExistence type="predicted"/>
<dbReference type="EMBL" id="JAHDVG010000485">
    <property type="protein sequence ID" value="KAH1169172.1"/>
    <property type="molecule type" value="Genomic_DNA"/>
</dbReference>
<feature type="region of interest" description="Disordered" evidence="1">
    <location>
        <begin position="1"/>
        <end position="105"/>
    </location>
</feature>
<accession>A0A9D3WY10</accession>
<evidence type="ECO:0000256" key="1">
    <source>
        <dbReference type="SAM" id="MobiDB-lite"/>
    </source>
</evidence>
<protein>
    <submittedName>
        <fullName evidence="2">Uncharacterized protein</fullName>
    </submittedName>
</protein>
<keyword evidence="3" id="KW-1185">Reference proteome</keyword>
<reference evidence="2" key="1">
    <citation type="submission" date="2021-09" db="EMBL/GenBank/DDBJ databases">
        <title>The genome of Mauremys mutica provides insights into the evolution of semi-aquatic lifestyle.</title>
        <authorList>
            <person name="Gong S."/>
            <person name="Gao Y."/>
        </authorList>
    </citation>
    <scope>NUCLEOTIDE SEQUENCE</scope>
    <source>
        <strain evidence="2">MM-2020</strain>
        <tissue evidence="2">Muscle</tissue>
    </source>
</reference>
<organism evidence="2 3">
    <name type="scientific">Mauremys mutica</name>
    <name type="common">yellowpond turtle</name>
    <dbReference type="NCBI Taxonomy" id="74926"/>
    <lineage>
        <taxon>Eukaryota</taxon>
        <taxon>Metazoa</taxon>
        <taxon>Chordata</taxon>
        <taxon>Craniata</taxon>
        <taxon>Vertebrata</taxon>
        <taxon>Euteleostomi</taxon>
        <taxon>Archelosauria</taxon>
        <taxon>Testudinata</taxon>
        <taxon>Testudines</taxon>
        <taxon>Cryptodira</taxon>
        <taxon>Durocryptodira</taxon>
        <taxon>Testudinoidea</taxon>
        <taxon>Geoemydidae</taxon>
        <taxon>Geoemydinae</taxon>
        <taxon>Mauremys</taxon>
    </lineage>
</organism>
<name>A0A9D3WY10_9SAUR</name>